<protein>
    <submittedName>
        <fullName evidence="1">Uncharacterized protein</fullName>
    </submittedName>
</protein>
<gene>
    <name evidence="1" type="ORF">TFUB20_01826</name>
</gene>
<organism evidence="1 2">
    <name type="scientific">Tannerella forsythia</name>
    <name type="common">Bacteroides forsythus</name>
    <dbReference type="NCBI Taxonomy" id="28112"/>
    <lineage>
        <taxon>Bacteria</taxon>
        <taxon>Pseudomonadati</taxon>
        <taxon>Bacteroidota</taxon>
        <taxon>Bacteroidia</taxon>
        <taxon>Bacteroidales</taxon>
        <taxon>Tannerellaceae</taxon>
        <taxon>Tannerella</taxon>
    </lineage>
</organism>
<dbReference type="AlphaFoldDB" id="A0A1D3UVB3"/>
<proteinExistence type="predicted"/>
<accession>A0A1D3UVB3</accession>
<evidence type="ECO:0000313" key="2">
    <source>
        <dbReference type="Proteomes" id="UP000182057"/>
    </source>
</evidence>
<reference evidence="1 2" key="1">
    <citation type="submission" date="2016-09" db="EMBL/GenBank/DDBJ databases">
        <authorList>
            <person name="Capua I."/>
            <person name="De Benedictis P."/>
            <person name="Joannis T."/>
            <person name="Lombin L.H."/>
            <person name="Cattoli G."/>
        </authorList>
    </citation>
    <scope>NUCLEOTIDE SEQUENCE [LARGE SCALE GENOMIC DNA]</scope>
    <source>
        <strain evidence="1 2">UB20</strain>
    </source>
</reference>
<dbReference type="EMBL" id="FMMM01000067">
    <property type="protein sequence ID" value="SCQ22773.1"/>
    <property type="molecule type" value="Genomic_DNA"/>
</dbReference>
<dbReference type="Proteomes" id="UP000182057">
    <property type="component" value="Unassembled WGS sequence"/>
</dbReference>
<sequence length="46" mass="5447">MDGETGTLSEREMTFHFYVIRNENIKVYAHRVGMKRHAGNVLFYNN</sequence>
<name>A0A1D3UVB3_TANFO</name>
<evidence type="ECO:0000313" key="1">
    <source>
        <dbReference type="EMBL" id="SCQ22773.1"/>
    </source>
</evidence>